<sequence length="438" mass="48243">MDWRTYYKEHTMTPEQAVSVIKDGDRVVFGHAVGEPIIFQRTMARLAEQFHQVEVAHMVYLGSGEYLQPGMEPHFRHNALFVGGLARKPIAEHRADYTPVFFSDVPRLFRDGTLPVDVFAFTCSPPDERGYVSLGLSCDYGAQTVKSAKTVIAEVNPNMPRTYGETFVHVSEIDGFLCSWEPLPESRPAKISDADRQIGKYIAGLVQDGDCLQLGIGALPDAVCSFLGEKHDLGLHSEMISDGILPLLESGVITGRRKQRDTGKITVTFLMGTRRLYDYVDNNPLIRMLPVDICNDPAVISQNDNVVSINSCVEVDLQGQVCAEAIGLRQISGIGGQMDFVRGANLSRGGRSIIALHSTTNDGSASKIVPTLTTGAPVTTSRCDVNYIVTEYGVAQLRGQTLRERARRLITIAHPSFREQLAAEYEQRFGEKLPLSPV</sequence>
<keyword evidence="6" id="KW-1185">Reference proteome</keyword>
<evidence type="ECO:0000259" key="3">
    <source>
        <dbReference type="Pfam" id="PF02550"/>
    </source>
</evidence>
<dbReference type="PANTHER" id="PTHR21432">
    <property type="entry name" value="ACETYL-COA HYDROLASE-RELATED"/>
    <property type="match status" value="1"/>
</dbReference>
<dbReference type="InterPro" id="IPR026888">
    <property type="entry name" value="AcetylCoA_hyd_C"/>
</dbReference>
<dbReference type="InterPro" id="IPR037171">
    <property type="entry name" value="NagB/RpiA_transferase-like"/>
</dbReference>
<evidence type="ECO:0000313" key="6">
    <source>
        <dbReference type="Proteomes" id="UP000606499"/>
    </source>
</evidence>
<dbReference type="Gene3D" id="3.30.750.70">
    <property type="entry name" value="4-hydroxybutyrate coenzyme like domains"/>
    <property type="match status" value="1"/>
</dbReference>
<reference evidence="5" key="1">
    <citation type="submission" date="2020-08" db="EMBL/GenBank/DDBJ databases">
        <title>Genome public.</title>
        <authorList>
            <person name="Liu C."/>
            <person name="Sun Q."/>
        </authorList>
    </citation>
    <scope>NUCLEOTIDE SEQUENCE</scope>
    <source>
        <strain evidence="5">NSJ-28</strain>
    </source>
</reference>
<keyword evidence="2" id="KW-0808">Transferase</keyword>
<name>A0A923LX84_9FIRM</name>
<dbReference type="PANTHER" id="PTHR21432:SF20">
    <property type="entry name" value="ACETYL-COA HYDROLASE"/>
    <property type="match status" value="1"/>
</dbReference>
<dbReference type="GO" id="GO:0008775">
    <property type="term" value="F:acetate CoA-transferase activity"/>
    <property type="evidence" value="ECO:0007669"/>
    <property type="project" value="InterPro"/>
</dbReference>
<dbReference type="Proteomes" id="UP000606499">
    <property type="component" value="Unassembled WGS sequence"/>
</dbReference>
<evidence type="ECO:0000313" key="5">
    <source>
        <dbReference type="EMBL" id="MBC5726081.1"/>
    </source>
</evidence>
<dbReference type="Pfam" id="PF02550">
    <property type="entry name" value="AcetylCoA_hydro"/>
    <property type="match status" value="1"/>
</dbReference>
<accession>A0A923LX84</accession>
<dbReference type="SUPFAM" id="SSF100950">
    <property type="entry name" value="NagB/RpiA/CoA transferase-like"/>
    <property type="match status" value="2"/>
</dbReference>
<comment type="similarity">
    <text evidence="1">Belongs to the acetyl-CoA hydrolase/transferase family.</text>
</comment>
<dbReference type="EMBL" id="JACOPL010000010">
    <property type="protein sequence ID" value="MBC5726081.1"/>
    <property type="molecule type" value="Genomic_DNA"/>
</dbReference>
<organism evidence="5 6">
    <name type="scientific">Agathobaculum faecis</name>
    <dbReference type="NCBI Taxonomy" id="2763013"/>
    <lineage>
        <taxon>Bacteria</taxon>
        <taxon>Bacillati</taxon>
        <taxon>Bacillota</taxon>
        <taxon>Clostridia</taxon>
        <taxon>Eubacteriales</taxon>
        <taxon>Butyricicoccaceae</taxon>
        <taxon>Agathobaculum</taxon>
    </lineage>
</organism>
<gene>
    <name evidence="5" type="ORF">H8S45_11510</name>
</gene>
<feature type="domain" description="Acetyl-CoA hydrolase/transferase C-terminal" evidence="4">
    <location>
        <begin position="272"/>
        <end position="424"/>
    </location>
</feature>
<dbReference type="GO" id="GO:0006083">
    <property type="term" value="P:acetate metabolic process"/>
    <property type="evidence" value="ECO:0007669"/>
    <property type="project" value="InterPro"/>
</dbReference>
<protein>
    <submittedName>
        <fullName evidence="5">4-hydroxybutyrate CoA-transferase</fullName>
    </submittedName>
</protein>
<evidence type="ECO:0000259" key="4">
    <source>
        <dbReference type="Pfam" id="PF13336"/>
    </source>
</evidence>
<dbReference type="InterPro" id="IPR003702">
    <property type="entry name" value="ActCoA_hydro_N"/>
</dbReference>
<proteinExistence type="inferred from homology"/>
<feature type="domain" description="Acetyl-CoA hydrolase/transferase N-terminal" evidence="3">
    <location>
        <begin position="5"/>
        <end position="174"/>
    </location>
</feature>
<dbReference type="Pfam" id="PF13336">
    <property type="entry name" value="AcetylCoA_hyd_C"/>
    <property type="match status" value="1"/>
</dbReference>
<evidence type="ECO:0000256" key="1">
    <source>
        <dbReference type="ARBA" id="ARBA00009632"/>
    </source>
</evidence>
<dbReference type="InterPro" id="IPR038460">
    <property type="entry name" value="AcetylCoA_hyd_C_sf"/>
</dbReference>
<dbReference type="RefSeq" id="WP_054328597.1">
    <property type="nucleotide sequence ID" value="NZ_JACOPL010000010.1"/>
</dbReference>
<dbReference type="Gene3D" id="3.40.1080.10">
    <property type="entry name" value="Glutaconate Coenzyme A-transferase"/>
    <property type="match status" value="1"/>
</dbReference>
<dbReference type="AlphaFoldDB" id="A0A923LX84"/>
<comment type="caution">
    <text evidence="5">The sequence shown here is derived from an EMBL/GenBank/DDBJ whole genome shotgun (WGS) entry which is preliminary data.</text>
</comment>
<dbReference type="InterPro" id="IPR046433">
    <property type="entry name" value="ActCoA_hydro"/>
</dbReference>
<evidence type="ECO:0000256" key="2">
    <source>
        <dbReference type="ARBA" id="ARBA00022679"/>
    </source>
</evidence>
<dbReference type="Gene3D" id="3.40.1080.20">
    <property type="entry name" value="Acetyl-CoA hydrolase/transferase C-terminal domain"/>
    <property type="match status" value="1"/>
</dbReference>